<organism evidence="18 19">
    <name type="scientific">Sulfurimonas diazotrophicus</name>
    <dbReference type="NCBI Taxonomy" id="3131939"/>
    <lineage>
        <taxon>Bacteria</taxon>
        <taxon>Pseudomonadati</taxon>
        <taxon>Campylobacterota</taxon>
        <taxon>Epsilonproteobacteria</taxon>
        <taxon>Campylobacterales</taxon>
        <taxon>Sulfurimonadaceae</taxon>
        <taxon>Sulfurimonas</taxon>
    </lineage>
</organism>
<dbReference type="EMBL" id="CP147920">
    <property type="protein sequence ID" value="XAU15273.1"/>
    <property type="molecule type" value="Genomic_DNA"/>
</dbReference>
<evidence type="ECO:0000313" key="18">
    <source>
        <dbReference type="EMBL" id="XAU15273.1"/>
    </source>
</evidence>
<evidence type="ECO:0000256" key="9">
    <source>
        <dbReference type="ARBA" id="ARBA00022723"/>
    </source>
</evidence>
<sequence>MRLRAVLLVFLFLSLSLRAHEARNEHVVLQLQWLPQFQFAGYYVAKEKGFYADAGLDVEIRVMKPETDVEQEVLSGRAQYGTGRTSLLVKYESGAPLVAMAAIFQSSPMMLLVREDSGIRTIKDLRGKRVMMTSDVQTAASVQAMLRNAGMKEEDLVLIDHTFDPLSLEQNETDAMAAYSSNEPYVLAQRGIKTFAIDPKVSGFDFYNDILFTSQAELKQYPERVKRFYEASLKGWRYAFAHIDETGEMLFEKYNIQHKSLDALRFEGEALKTYALKDDTPLGDLSIERLKAIYQAYMLLGYIKGSRDIGAFVYHPERLRLTAEEQAWLGQHPILRVGVDPVWPPIEFMSRKGVYGGVSYGFMRRVAEKLGVRIEAAPKKSWQEVDEALNARELDVAAAIMAVPERHAYMNFTRPYLTLPMVIIGGESFQYVGDLTVLKGKRVAVVKDDAADIFLKRDFPQIQRIQTKNLPDALRMVAFGRADVAVDALAVASYVIAKEGLNNLRIVGQTPYDYEIAMGIRSDWPELQALMQRAIDSIGDEEREAIYRQWVPTVYKHQFDYALLWKILGVLAVIALLFGYKYIRLDELVRRRTRELTELNATLNERVEEAVGENRDKERLMIQQAKMATIGEMIESIAHQWRQPLNVMGIGIANLDLKRQLGKVDDEEVDRLIDIVHRQVDYMSQTIDDFRNFFKKDKQLETVRLRPLVDEVLGLVIPALEQKKIDVEVNVPERIEAELYPNELKQVILNLVSNAKDVLLQHGPEAKKIRITGEERNGDVLLFIADNGGGVPEEIMEKIFDPYFTTKFESQGTGIGLYMSKIITEKNLKGQIAVENRDGGAEFVIRLPKRQKRA</sequence>
<evidence type="ECO:0000256" key="1">
    <source>
        <dbReference type="ARBA" id="ARBA00000085"/>
    </source>
</evidence>
<dbReference type="PROSITE" id="PS50109">
    <property type="entry name" value="HIS_KIN"/>
    <property type="match status" value="1"/>
</dbReference>
<keyword evidence="11" id="KW-0784">Thiamine biosynthesis</keyword>
<accession>A0ABZ3H9V2</accession>
<dbReference type="InterPro" id="IPR036097">
    <property type="entry name" value="HisK_dim/P_sf"/>
</dbReference>
<dbReference type="Proteomes" id="UP001447842">
    <property type="component" value="Chromosome"/>
</dbReference>
<dbReference type="SMART" id="SM00388">
    <property type="entry name" value="HisKA"/>
    <property type="match status" value="1"/>
</dbReference>
<feature type="chain" id="PRO_5046921712" description="histidine kinase" evidence="16">
    <location>
        <begin position="22"/>
        <end position="854"/>
    </location>
</feature>
<evidence type="ECO:0000256" key="6">
    <source>
        <dbReference type="ARBA" id="ARBA00012438"/>
    </source>
</evidence>
<dbReference type="Gene3D" id="3.30.565.10">
    <property type="entry name" value="Histidine kinase-like ATPase, C-terminal domain"/>
    <property type="match status" value="1"/>
</dbReference>
<dbReference type="InterPro" id="IPR015168">
    <property type="entry name" value="SsuA/THI5"/>
</dbReference>
<evidence type="ECO:0000256" key="8">
    <source>
        <dbReference type="ARBA" id="ARBA00022679"/>
    </source>
</evidence>
<comment type="subunit">
    <text evidence="5">Homodimer.</text>
</comment>
<dbReference type="Pfam" id="PF02518">
    <property type="entry name" value="HATPase_c"/>
    <property type="match status" value="1"/>
</dbReference>
<gene>
    <name evidence="18" type="ORF">WCY31_00920</name>
</gene>
<keyword evidence="15" id="KW-0812">Transmembrane</keyword>
<comment type="similarity">
    <text evidence="4">Belongs to the NMT1/THI5 family.</text>
</comment>
<keyword evidence="7" id="KW-0597">Phosphoprotein</keyword>
<evidence type="ECO:0000256" key="13">
    <source>
        <dbReference type="ARBA" id="ARBA00033171"/>
    </source>
</evidence>
<dbReference type="PANTHER" id="PTHR31528">
    <property type="entry name" value="4-AMINO-5-HYDROXYMETHYL-2-METHYLPYRIMIDINE PHOSPHATE SYNTHASE THI11-RELATED"/>
    <property type="match status" value="1"/>
</dbReference>
<keyword evidence="15" id="KW-1133">Transmembrane helix</keyword>
<proteinExistence type="inferred from homology"/>
<dbReference type="EC" id="2.7.13.3" evidence="6"/>
<keyword evidence="12" id="KW-0408">Iron</keyword>
<dbReference type="InterPro" id="IPR003661">
    <property type="entry name" value="HisK_dim/P_dom"/>
</dbReference>
<dbReference type="PRINTS" id="PR00344">
    <property type="entry name" value="BCTRLSENSOR"/>
</dbReference>
<dbReference type="SUPFAM" id="SSF53850">
    <property type="entry name" value="Periplasmic binding protein-like II"/>
    <property type="match status" value="2"/>
</dbReference>
<evidence type="ECO:0000256" key="2">
    <source>
        <dbReference type="ARBA" id="ARBA00003469"/>
    </source>
</evidence>
<dbReference type="PANTHER" id="PTHR31528:SF1">
    <property type="entry name" value="4-AMINO-5-HYDROXYMETHYL-2-METHYLPYRIMIDINE PHOSPHATE SYNTHASE THI11-RELATED"/>
    <property type="match status" value="1"/>
</dbReference>
<evidence type="ECO:0000256" key="7">
    <source>
        <dbReference type="ARBA" id="ARBA00022553"/>
    </source>
</evidence>
<dbReference type="InterPro" id="IPR005467">
    <property type="entry name" value="His_kinase_dom"/>
</dbReference>
<evidence type="ECO:0000256" key="3">
    <source>
        <dbReference type="ARBA" id="ARBA00004948"/>
    </source>
</evidence>
<dbReference type="SUPFAM" id="SSF47384">
    <property type="entry name" value="Homodimeric domain of signal transducing histidine kinase"/>
    <property type="match status" value="1"/>
</dbReference>
<evidence type="ECO:0000256" key="4">
    <source>
        <dbReference type="ARBA" id="ARBA00009406"/>
    </source>
</evidence>
<dbReference type="Pfam" id="PF09084">
    <property type="entry name" value="NMT1"/>
    <property type="match status" value="1"/>
</dbReference>
<dbReference type="SUPFAM" id="SSF55874">
    <property type="entry name" value="ATPase domain of HSP90 chaperone/DNA topoisomerase II/histidine kinase"/>
    <property type="match status" value="1"/>
</dbReference>
<feature type="transmembrane region" description="Helical" evidence="15">
    <location>
        <begin position="563"/>
        <end position="583"/>
    </location>
</feature>
<dbReference type="InterPro" id="IPR036890">
    <property type="entry name" value="HATPase_C_sf"/>
</dbReference>
<comment type="catalytic activity">
    <reaction evidence="1">
        <text>ATP + protein L-histidine = ADP + protein N-phospho-L-histidine.</text>
        <dbReference type="EC" id="2.7.13.3"/>
    </reaction>
</comment>
<keyword evidence="8" id="KW-0808">Transferase</keyword>
<keyword evidence="10" id="KW-0663">Pyridoxal phosphate</keyword>
<feature type="domain" description="Histidine kinase" evidence="17">
    <location>
        <begin position="636"/>
        <end position="851"/>
    </location>
</feature>
<keyword evidence="9" id="KW-0479">Metal-binding</keyword>
<dbReference type="Gene3D" id="1.10.287.130">
    <property type="match status" value="1"/>
</dbReference>
<evidence type="ECO:0000313" key="19">
    <source>
        <dbReference type="Proteomes" id="UP001447842"/>
    </source>
</evidence>
<dbReference type="InterPro" id="IPR004358">
    <property type="entry name" value="Sig_transdc_His_kin-like_C"/>
</dbReference>
<dbReference type="Gene3D" id="3.40.190.10">
    <property type="entry name" value="Periplasmic binding protein-like II"/>
    <property type="match status" value="4"/>
</dbReference>
<keyword evidence="16" id="KW-0732">Signal</keyword>
<dbReference type="SMART" id="SM00387">
    <property type="entry name" value="HATPase_c"/>
    <property type="match status" value="1"/>
</dbReference>
<dbReference type="RefSeq" id="WP_345970345.1">
    <property type="nucleotide sequence ID" value="NZ_CP147920.1"/>
</dbReference>
<evidence type="ECO:0000256" key="12">
    <source>
        <dbReference type="ARBA" id="ARBA00023004"/>
    </source>
</evidence>
<comment type="catalytic activity">
    <reaction evidence="14">
        <text>N(6)-(pyridoxal phosphate)-L-lysyl-[4-amino-5-hydroxymethyl-2-methylpyrimidine phosphate synthase] + L-histidyl-[4-amino-5-hydroxymethyl-2-methylpyrimidine phosphate synthase] + 2 Fe(3+) + 4 H2O = L-lysyl-[4-amino-5-hydroxymethyl-2-methylpyrimidine phosphate synthase] + (2S)-2-amino-5-hydroxy-4-oxopentanoyl-[4-amino-5-hydroxymethyl-2-methylpyrimidine phosphate synthase] + 4-amino-2-methyl-5-(phosphooxymethyl)pyrimidine + 3-oxopropanoate + 2 Fe(2+) + 2 H(+)</text>
        <dbReference type="Rhea" id="RHEA:65756"/>
        <dbReference type="Rhea" id="RHEA-COMP:16892"/>
        <dbReference type="Rhea" id="RHEA-COMP:16893"/>
        <dbReference type="Rhea" id="RHEA-COMP:16894"/>
        <dbReference type="Rhea" id="RHEA-COMP:16895"/>
        <dbReference type="ChEBI" id="CHEBI:15377"/>
        <dbReference type="ChEBI" id="CHEBI:15378"/>
        <dbReference type="ChEBI" id="CHEBI:29033"/>
        <dbReference type="ChEBI" id="CHEBI:29034"/>
        <dbReference type="ChEBI" id="CHEBI:29969"/>
        <dbReference type="ChEBI" id="CHEBI:29979"/>
        <dbReference type="ChEBI" id="CHEBI:33190"/>
        <dbReference type="ChEBI" id="CHEBI:58354"/>
        <dbReference type="ChEBI" id="CHEBI:143915"/>
        <dbReference type="ChEBI" id="CHEBI:157692"/>
    </reaction>
    <physiologicalReaction direction="left-to-right" evidence="14">
        <dbReference type="Rhea" id="RHEA:65757"/>
    </physiologicalReaction>
</comment>
<evidence type="ECO:0000256" key="14">
    <source>
        <dbReference type="ARBA" id="ARBA00048179"/>
    </source>
</evidence>
<dbReference type="CDD" id="cd01007">
    <property type="entry name" value="PBP2_BvgS_HisK_like"/>
    <property type="match status" value="1"/>
</dbReference>
<keyword evidence="19" id="KW-1185">Reference proteome</keyword>
<feature type="signal peptide" evidence="16">
    <location>
        <begin position="1"/>
        <end position="21"/>
    </location>
</feature>
<evidence type="ECO:0000256" key="11">
    <source>
        <dbReference type="ARBA" id="ARBA00022977"/>
    </source>
</evidence>
<comment type="function">
    <text evidence="2">Responsible for the formation of the pyrimidine heterocycle in the thiamine biosynthesis pathway. Catalyzes the formation of hydroxymethylpyrimidine phosphate (HMP-P) from histidine and pyridoxal phosphate (PLP). The protein uses PLP and the active site histidine to form HMP-P, generating an inactive enzyme. The enzyme can only undergo a single turnover, which suggests it is a suicide enzyme.</text>
</comment>
<reference evidence="18 19" key="1">
    <citation type="submission" date="2024-03" db="EMBL/GenBank/DDBJ databases">
        <title>Sulfurimonas sp. HSL3-1.</title>
        <authorList>
            <person name="Wang S."/>
        </authorList>
    </citation>
    <scope>NUCLEOTIDE SEQUENCE [LARGE SCALE GENOMIC DNA]</scope>
    <source>
        <strain evidence="18 19">HSL3-1</strain>
    </source>
</reference>
<evidence type="ECO:0000256" key="10">
    <source>
        <dbReference type="ARBA" id="ARBA00022898"/>
    </source>
</evidence>
<evidence type="ECO:0000256" key="15">
    <source>
        <dbReference type="SAM" id="Phobius"/>
    </source>
</evidence>
<dbReference type="CDD" id="cd00082">
    <property type="entry name" value="HisKA"/>
    <property type="match status" value="1"/>
</dbReference>
<dbReference type="InterPro" id="IPR001638">
    <property type="entry name" value="Solute-binding_3/MltF_N"/>
</dbReference>
<comment type="pathway">
    <text evidence="3">Cofactor biosynthesis; thiamine diphosphate biosynthesis.</text>
</comment>
<evidence type="ECO:0000256" key="16">
    <source>
        <dbReference type="SAM" id="SignalP"/>
    </source>
</evidence>
<name>A0ABZ3H9V2_9BACT</name>
<protein>
    <recommendedName>
        <fullName evidence="6">histidine kinase</fullName>
        <ecNumber evidence="6">2.7.13.3</ecNumber>
    </recommendedName>
    <alternativeName>
        <fullName evidence="13">Thiamine pyrimidine synthase</fullName>
    </alternativeName>
</protein>
<dbReference type="InterPro" id="IPR027939">
    <property type="entry name" value="NMT1/THI5"/>
</dbReference>
<keyword evidence="15" id="KW-0472">Membrane</keyword>
<dbReference type="Pfam" id="PF00497">
    <property type="entry name" value="SBP_bac_3"/>
    <property type="match status" value="1"/>
</dbReference>
<dbReference type="Pfam" id="PF00512">
    <property type="entry name" value="HisKA"/>
    <property type="match status" value="1"/>
</dbReference>
<dbReference type="SMART" id="SM00062">
    <property type="entry name" value="PBPb"/>
    <property type="match status" value="1"/>
</dbReference>
<dbReference type="InterPro" id="IPR003594">
    <property type="entry name" value="HATPase_dom"/>
</dbReference>
<evidence type="ECO:0000256" key="5">
    <source>
        <dbReference type="ARBA" id="ARBA00011738"/>
    </source>
</evidence>
<evidence type="ECO:0000259" key="17">
    <source>
        <dbReference type="PROSITE" id="PS50109"/>
    </source>
</evidence>